<dbReference type="NCBIfam" id="TIGR00368">
    <property type="entry name" value="YifB family Mg chelatase-like AAA ATPase"/>
    <property type="match status" value="1"/>
</dbReference>
<evidence type="ECO:0000313" key="3">
    <source>
        <dbReference type="EMBL" id="MCQ5341630.1"/>
    </source>
</evidence>
<dbReference type="InterPro" id="IPR025158">
    <property type="entry name" value="Mg_chelat-rel_C"/>
</dbReference>
<evidence type="ECO:0000313" key="4">
    <source>
        <dbReference type="Proteomes" id="UP001206692"/>
    </source>
</evidence>
<sequence length="501" mass="54089">MFARISGAATLGLGGHVIAVETDISNGLPSFDLVGLASTSVKEAKERVRAAIKNSGYEFPMRRLTVNLAPADLKKDTSGLDLGLAVAILASSGQIPLEACTDCLFLGELALDGEIRPINGVLPMVIEGAAQGVKAVFVSSKNGAEALLCPSVTVYTAESLSRVAGHLKGEAPLKPITAQEQLSDILDYDLDFSEVQGQAEAKRALEIAAAGGHNILMIGPPGSGKTMLAKRIPTILPPLGKKEALEVTKIYSVAGLLREGQLMQRRPFRSPHHTISRAGLVGGGTIPHPGEVTLSHHGVLFLDELPEFPRSVLEVLRQPLEDGIVHIARVNAALSYPSRFVLVAAMNPCPCGRYGFDDDCTCSENNRHRYINKISGPLLDRIDLHVRVARPAYGDLVASQAAETSATIRDRVLQARERQAARLSNYNCFCNAHMGHREIKETCCLSQPAREILRETFDLLRLSARSYDRLIKVAQTIADLSGAAHIEEHHVAEAISYRNKM</sequence>
<feature type="domain" description="AAA+ ATPase" evidence="2">
    <location>
        <begin position="211"/>
        <end position="392"/>
    </location>
</feature>
<dbReference type="SUPFAM" id="SSF52540">
    <property type="entry name" value="P-loop containing nucleoside triphosphate hydrolases"/>
    <property type="match status" value="1"/>
</dbReference>
<dbReference type="SUPFAM" id="SSF54211">
    <property type="entry name" value="Ribosomal protein S5 domain 2-like"/>
    <property type="match status" value="1"/>
</dbReference>
<dbReference type="Gene3D" id="3.30.230.10">
    <property type="match status" value="1"/>
</dbReference>
<dbReference type="InterPro" id="IPR020568">
    <property type="entry name" value="Ribosomal_Su5_D2-typ_SF"/>
</dbReference>
<evidence type="ECO:0000259" key="2">
    <source>
        <dbReference type="SMART" id="SM00382"/>
    </source>
</evidence>
<proteinExistence type="inferred from homology"/>
<dbReference type="InterPro" id="IPR045006">
    <property type="entry name" value="CHLI-like"/>
</dbReference>
<dbReference type="Pfam" id="PF01078">
    <property type="entry name" value="Mg_chelatase"/>
    <property type="match status" value="1"/>
</dbReference>
<dbReference type="Proteomes" id="UP001206692">
    <property type="component" value="Unassembled WGS sequence"/>
</dbReference>
<dbReference type="PANTHER" id="PTHR32039">
    <property type="entry name" value="MAGNESIUM-CHELATASE SUBUNIT CHLI"/>
    <property type="match status" value="1"/>
</dbReference>
<evidence type="ECO:0000256" key="1">
    <source>
        <dbReference type="ARBA" id="ARBA00006354"/>
    </source>
</evidence>
<dbReference type="InterPro" id="IPR014721">
    <property type="entry name" value="Ribsml_uS5_D2-typ_fold_subgr"/>
</dbReference>
<dbReference type="InterPro" id="IPR000523">
    <property type="entry name" value="Mg_chelatse_chII-like_cat_dom"/>
</dbReference>
<dbReference type="Gene3D" id="3.40.50.300">
    <property type="entry name" value="P-loop containing nucleotide triphosphate hydrolases"/>
    <property type="match status" value="1"/>
</dbReference>
<gene>
    <name evidence="3" type="ORF">NE675_01075</name>
</gene>
<comment type="caution">
    <text evidence="3">The sequence shown here is derived from an EMBL/GenBank/DDBJ whole genome shotgun (WGS) entry which is preliminary data.</text>
</comment>
<organism evidence="3 4">
    <name type="scientific">Megasphaera massiliensis</name>
    <dbReference type="NCBI Taxonomy" id="1232428"/>
    <lineage>
        <taxon>Bacteria</taxon>
        <taxon>Bacillati</taxon>
        <taxon>Bacillota</taxon>
        <taxon>Negativicutes</taxon>
        <taxon>Veillonellales</taxon>
        <taxon>Veillonellaceae</taxon>
        <taxon>Megasphaera</taxon>
    </lineage>
</organism>
<dbReference type="InterPro" id="IPR004482">
    <property type="entry name" value="Mg_chelat-rel"/>
</dbReference>
<dbReference type="SMART" id="SM00382">
    <property type="entry name" value="AAA"/>
    <property type="match status" value="1"/>
</dbReference>
<name>A0ABT1SQN9_9FIRM</name>
<accession>A0ABT1SQN9</accession>
<reference evidence="3 4" key="1">
    <citation type="submission" date="2022-06" db="EMBL/GenBank/DDBJ databases">
        <title>Isolation of gut microbiota from human fecal samples.</title>
        <authorList>
            <person name="Pamer E.G."/>
            <person name="Barat B."/>
            <person name="Waligurski E."/>
            <person name="Medina S."/>
            <person name="Paddock L."/>
            <person name="Mostad J."/>
        </authorList>
    </citation>
    <scope>NUCLEOTIDE SEQUENCE [LARGE SCALE GENOMIC DNA]</scope>
    <source>
        <strain evidence="3 4">DFI.1.1</strain>
    </source>
</reference>
<dbReference type="Pfam" id="PF13335">
    <property type="entry name" value="Mg_chelatase_C"/>
    <property type="match status" value="1"/>
</dbReference>
<dbReference type="Pfam" id="PF13541">
    <property type="entry name" value="ChlI"/>
    <property type="match status" value="1"/>
</dbReference>
<keyword evidence="4" id="KW-1185">Reference proteome</keyword>
<dbReference type="PANTHER" id="PTHR32039:SF7">
    <property type="entry name" value="COMPETENCE PROTEIN COMM"/>
    <property type="match status" value="1"/>
</dbReference>
<dbReference type="EMBL" id="JANGEW010000001">
    <property type="protein sequence ID" value="MCQ5341630.1"/>
    <property type="molecule type" value="Genomic_DNA"/>
</dbReference>
<comment type="similarity">
    <text evidence="1">Belongs to the Mg-chelatase subunits D/I family. ComM subfamily.</text>
</comment>
<dbReference type="InterPro" id="IPR003593">
    <property type="entry name" value="AAA+_ATPase"/>
</dbReference>
<dbReference type="RefSeq" id="WP_062412773.1">
    <property type="nucleotide sequence ID" value="NZ_JAJCIO010000001.1"/>
</dbReference>
<dbReference type="InterPro" id="IPR027417">
    <property type="entry name" value="P-loop_NTPase"/>
</dbReference>
<protein>
    <submittedName>
        <fullName evidence="3">YifB family Mg chelatase-like AAA ATPase</fullName>
    </submittedName>
</protein>